<keyword evidence="1" id="KW-1133">Transmembrane helix</keyword>
<dbReference type="OrthoDB" id="8637285at2"/>
<feature type="transmembrane region" description="Helical" evidence="1">
    <location>
        <begin position="102"/>
        <end position="129"/>
    </location>
</feature>
<dbReference type="RefSeq" id="WP_076414549.1">
    <property type="nucleotide sequence ID" value="NZ_MJMN01000035.1"/>
</dbReference>
<dbReference type="Proteomes" id="UP000187251">
    <property type="component" value="Unassembled WGS sequence"/>
</dbReference>
<dbReference type="EMBL" id="MJMN01000035">
    <property type="protein sequence ID" value="OMG80725.1"/>
    <property type="molecule type" value="Genomic_DNA"/>
</dbReference>
<accession>A0A1R1JNE9</accession>
<reference evidence="2 3" key="1">
    <citation type="submission" date="2016-09" db="EMBL/GenBank/DDBJ databases">
        <title>Phylogenomics of Achromobacter.</title>
        <authorList>
            <person name="Jeukens J."/>
            <person name="Freschi L."/>
            <person name="Vincent A.T."/>
            <person name="Emond-Rheault J.-G."/>
            <person name="Kukavica-Ibrulj I."/>
            <person name="Charette S.J."/>
            <person name="Levesque R.C."/>
        </authorList>
    </citation>
    <scope>NUCLEOTIDE SEQUENCE [LARGE SCALE GENOMIC DNA]</scope>
    <source>
        <strain evidence="2 3">AUS488</strain>
    </source>
</reference>
<organism evidence="2 3">
    <name type="scientific">Alcaligenes xylosoxydans xylosoxydans</name>
    <name type="common">Achromobacter xylosoxidans</name>
    <dbReference type="NCBI Taxonomy" id="85698"/>
    <lineage>
        <taxon>Bacteria</taxon>
        <taxon>Pseudomonadati</taxon>
        <taxon>Pseudomonadota</taxon>
        <taxon>Betaproteobacteria</taxon>
        <taxon>Burkholderiales</taxon>
        <taxon>Alcaligenaceae</taxon>
        <taxon>Achromobacter</taxon>
    </lineage>
</organism>
<dbReference type="AlphaFoldDB" id="A0A1R1JNE9"/>
<evidence type="ECO:0000313" key="3">
    <source>
        <dbReference type="Proteomes" id="UP000187251"/>
    </source>
</evidence>
<keyword evidence="1" id="KW-0812">Transmembrane</keyword>
<sequence>MNAEVNPGPASARSKLELLYRDLLQESLQLVTSMEQLTERLEQIQQGLQTLPGAIRQAGVEAAAQAADQAGRALLETGRTLAKCERDLRIGVRAVNNTVPTLAWRVGLLCAASAFFGGAFSAAIVTLLVSP</sequence>
<comment type="caution">
    <text evidence="2">The sequence shown here is derived from an EMBL/GenBank/DDBJ whole genome shotgun (WGS) entry which is preliminary data.</text>
</comment>
<protein>
    <submittedName>
        <fullName evidence="2">Uncharacterized protein</fullName>
    </submittedName>
</protein>
<evidence type="ECO:0000256" key="1">
    <source>
        <dbReference type="SAM" id="Phobius"/>
    </source>
</evidence>
<name>A0A1R1JNE9_ALCXX</name>
<gene>
    <name evidence="2" type="ORF">BIZ92_12610</name>
</gene>
<proteinExistence type="predicted"/>
<keyword evidence="1" id="KW-0472">Membrane</keyword>
<evidence type="ECO:0000313" key="2">
    <source>
        <dbReference type="EMBL" id="OMG80725.1"/>
    </source>
</evidence>